<protein>
    <submittedName>
        <fullName evidence="9">Uncharacterized protein</fullName>
    </submittedName>
</protein>
<keyword evidence="3 6" id="KW-0812">Transmembrane</keyword>
<sequence>MMTIVGGRFLLRRRCRRWTVVPGIARCLHTPHHEPPVVKEFVQIREDVHGRTRFYRPSADKTSIDWTWDTETQDIGRAGVAWRLLPAPLREWVRTLLLPVGYPSSVHSSYARVHVLQALETYIWSTVSVLCSQTMLESLGVASSAVATGGGAVAIQWVLKDGIGEIGKLFLIQRFARSFDSHPKTWKMVGEVASVVGATLQLSTVLFPGSWFLGLASIGYMLRAIHFSIYNATHMTFTRSFAQQGNVGDLVAKDDSQMTVAHLVGICTGVGLLTISHSHMFLFGTFFLLVPVHVAATVALLRAAKFEELSANRVIVLASQFVRICDAPGDQPIWGLDDVEERMVGFGEWIKPGFDAPHADLGVPIAHSFQSTKCLETAINVFKEENYMIGYNAWKSRFGIVYRQAATHLDIAKSLLHLTRFAFELQSSSKAVGPDPVLTHQVEMLSALEWTRRLFPKFMVELDTRGWDIDNVFWEDNGCRAEWK</sequence>
<dbReference type="OrthoDB" id="19606at2759"/>
<gene>
    <name evidence="9" type="ORF">PBRA_004965</name>
    <name evidence="10" type="ORF">PLBR_LOCUS6449</name>
</gene>
<reference evidence="10 12" key="2">
    <citation type="submission" date="2018-03" db="EMBL/GenBank/DDBJ databases">
        <authorList>
            <person name="Fogelqvist J."/>
        </authorList>
    </citation>
    <scope>NUCLEOTIDE SEQUENCE [LARGE SCALE GENOMIC DNA]</scope>
</reference>
<evidence type="ECO:0000259" key="8">
    <source>
        <dbReference type="Pfam" id="PF24160"/>
    </source>
</evidence>
<feature type="domain" description="Root UVB sensitive protein C-terminal" evidence="8">
    <location>
        <begin position="360"/>
        <end position="483"/>
    </location>
</feature>
<proteinExistence type="inferred from homology"/>
<accession>A0A0G4IMB5</accession>
<reference evidence="9 11" key="1">
    <citation type="submission" date="2015-02" db="EMBL/GenBank/DDBJ databases">
        <authorList>
            <person name="Chooi Y.-H."/>
        </authorList>
    </citation>
    <scope>NUCLEOTIDE SEQUENCE [LARGE SCALE GENOMIC DNA]</scope>
    <source>
        <strain evidence="9">E3</strain>
    </source>
</reference>
<name>A0A0G4IMB5_PLABS</name>
<comment type="subcellular location">
    <subcellularLocation>
        <location evidence="1">Membrane</location>
    </subcellularLocation>
</comment>
<dbReference type="PANTHER" id="PTHR12770:SF31">
    <property type="entry name" value="RUS FAMILY MEMBER 1"/>
    <property type="match status" value="1"/>
</dbReference>
<feature type="transmembrane region" description="Helical" evidence="6">
    <location>
        <begin position="280"/>
        <end position="301"/>
    </location>
</feature>
<evidence type="ECO:0000256" key="2">
    <source>
        <dbReference type="ARBA" id="ARBA00007558"/>
    </source>
</evidence>
<evidence type="ECO:0000313" key="10">
    <source>
        <dbReference type="EMBL" id="SPQ99234.1"/>
    </source>
</evidence>
<dbReference type="Pfam" id="PF24160">
    <property type="entry name" value="UVB_sens_C"/>
    <property type="match status" value="1"/>
</dbReference>
<dbReference type="OMA" id="FMAHIAE"/>
<comment type="similarity">
    <text evidence="2">Belongs to the RUS1 family.</text>
</comment>
<dbReference type="AlphaFoldDB" id="A0A0G4IMB5"/>
<dbReference type="EMBL" id="CDSF01000057">
    <property type="protein sequence ID" value="CEO96294.1"/>
    <property type="molecule type" value="Genomic_DNA"/>
</dbReference>
<evidence type="ECO:0000313" key="9">
    <source>
        <dbReference type="EMBL" id="CEO96294.1"/>
    </source>
</evidence>
<keyword evidence="10" id="KW-0496">Mitochondrion</keyword>
<keyword evidence="4 6" id="KW-1133">Transmembrane helix</keyword>
<evidence type="ECO:0000256" key="6">
    <source>
        <dbReference type="SAM" id="Phobius"/>
    </source>
</evidence>
<evidence type="ECO:0000256" key="3">
    <source>
        <dbReference type="ARBA" id="ARBA00022692"/>
    </source>
</evidence>
<dbReference type="STRING" id="37360.A0A0G4IMB5"/>
<evidence type="ECO:0000313" key="11">
    <source>
        <dbReference type="Proteomes" id="UP000039324"/>
    </source>
</evidence>
<evidence type="ECO:0000259" key="7">
    <source>
        <dbReference type="Pfam" id="PF04884"/>
    </source>
</evidence>
<dbReference type="PANTHER" id="PTHR12770">
    <property type="entry name" value="RUS1 FAMILY PROTEIN C16ORF58"/>
    <property type="match status" value="1"/>
</dbReference>
<organism evidence="9 11">
    <name type="scientific">Plasmodiophora brassicae</name>
    <name type="common">Clubroot disease agent</name>
    <dbReference type="NCBI Taxonomy" id="37360"/>
    <lineage>
        <taxon>Eukaryota</taxon>
        <taxon>Sar</taxon>
        <taxon>Rhizaria</taxon>
        <taxon>Endomyxa</taxon>
        <taxon>Phytomyxea</taxon>
        <taxon>Plasmodiophorida</taxon>
        <taxon>Plasmodiophoridae</taxon>
        <taxon>Plasmodiophora</taxon>
    </lineage>
</organism>
<evidence type="ECO:0000256" key="4">
    <source>
        <dbReference type="ARBA" id="ARBA00022989"/>
    </source>
</evidence>
<feature type="domain" description="Protein root UVB sensitive/RUS" evidence="7">
    <location>
        <begin position="90"/>
        <end position="323"/>
    </location>
</feature>
<dbReference type="EMBL" id="OVEO01000011">
    <property type="protein sequence ID" value="SPQ99234.1"/>
    <property type="molecule type" value="Genomic_DNA"/>
</dbReference>
<dbReference type="Proteomes" id="UP000290189">
    <property type="component" value="Unassembled WGS sequence"/>
</dbReference>
<keyword evidence="5 6" id="KW-0472">Membrane</keyword>
<dbReference type="GO" id="GO:0016020">
    <property type="term" value="C:membrane"/>
    <property type="evidence" value="ECO:0007669"/>
    <property type="project" value="UniProtKB-SubCell"/>
</dbReference>
<dbReference type="InterPro" id="IPR055412">
    <property type="entry name" value="UVB_sens_C"/>
</dbReference>
<evidence type="ECO:0000313" key="12">
    <source>
        <dbReference type="Proteomes" id="UP000290189"/>
    </source>
</evidence>
<dbReference type="Proteomes" id="UP000039324">
    <property type="component" value="Unassembled WGS sequence"/>
</dbReference>
<evidence type="ECO:0000256" key="1">
    <source>
        <dbReference type="ARBA" id="ARBA00004370"/>
    </source>
</evidence>
<dbReference type="InterPro" id="IPR006968">
    <property type="entry name" value="RUS_fam"/>
</dbReference>
<geneLocation type="mitochondrion" evidence="10"/>
<dbReference type="InterPro" id="IPR054549">
    <property type="entry name" value="UVB_sens_RUS_dom"/>
</dbReference>
<evidence type="ECO:0000256" key="5">
    <source>
        <dbReference type="ARBA" id="ARBA00023136"/>
    </source>
</evidence>
<dbReference type="Pfam" id="PF04884">
    <property type="entry name" value="UVB_sens_prot"/>
    <property type="match status" value="1"/>
</dbReference>
<keyword evidence="11" id="KW-1185">Reference proteome</keyword>